<proteinExistence type="inferred from homology"/>
<dbReference type="AlphaFoldDB" id="A0A1I7XHD6"/>
<dbReference type="Proteomes" id="UP000095283">
    <property type="component" value="Unplaced"/>
</dbReference>
<feature type="transmembrane region" description="Helical" evidence="8">
    <location>
        <begin position="316"/>
        <end position="337"/>
    </location>
</feature>
<keyword evidence="6 8" id="KW-1133">Transmembrane helix</keyword>
<evidence type="ECO:0000256" key="3">
    <source>
        <dbReference type="ARBA" id="ARBA00022692"/>
    </source>
</evidence>
<evidence type="ECO:0000313" key="10">
    <source>
        <dbReference type="WBParaSite" id="Hba_17096"/>
    </source>
</evidence>
<reference evidence="10" key="1">
    <citation type="submission" date="2016-11" db="UniProtKB">
        <authorList>
            <consortium name="WormBaseParasite"/>
        </authorList>
    </citation>
    <scope>IDENTIFICATION</scope>
</reference>
<feature type="transmembrane region" description="Helical" evidence="8">
    <location>
        <begin position="264"/>
        <end position="282"/>
    </location>
</feature>
<dbReference type="InterPro" id="IPR007369">
    <property type="entry name" value="Peptidase_A22B_SPP"/>
</dbReference>
<feature type="transmembrane region" description="Helical" evidence="8">
    <location>
        <begin position="358"/>
        <end position="381"/>
    </location>
</feature>
<dbReference type="GO" id="GO:0033619">
    <property type="term" value="P:membrane protein proteolysis"/>
    <property type="evidence" value="ECO:0007669"/>
    <property type="project" value="TreeGrafter"/>
</dbReference>
<evidence type="ECO:0000256" key="5">
    <source>
        <dbReference type="ARBA" id="ARBA00022824"/>
    </source>
</evidence>
<evidence type="ECO:0000313" key="9">
    <source>
        <dbReference type="Proteomes" id="UP000095283"/>
    </source>
</evidence>
<evidence type="ECO:0000256" key="4">
    <source>
        <dbReference type="ARBA" id="ARBA00022801"/>
    </source>
</evidence>
<dbReference type="GO" id="GO:0042500">
    <property type="term" value="F:aspartic endopeptidase activity, intramembrane cleaving"/>
    <property type="evidence" value="ECO:0007669"/>
    <property type="project" value="InterPro"/>
</dbReference>
<dbReference type="Pfam" id="PF04258">
    <property type="entry name" value="Peptidase_A22B"/>
    <property type="match status" value="1"/>
</dbReference>
<dbReference type="PANTHER" id="PTHR12174:SF23">
    <property type="entry name" value="MINOR HISTOCOMPATIBILITY ANTIGEN H13"/>
    <property type="match status" value="1"/>
</dbReference>
<dbReference type="GO" id="GO:0098553">
    <property type="term" value="C:lumenal side of endoplasmic reticulum membrane"/>
    <property type="evidence" value="ECO:0007669"/>
    <property type="project" value="TreeGrafter"/>
</dbReference>
<dbReference type="InterPro" id="IPR006639">
    <property type="entry name" value="Preselin/SPP"/>
</dbReference>
<dbReference type="SMART" id="SM00730">
    <property type="entry name" value="PSN"/>
    <property type="match status" value="1"/>
</dbReference>
<dbReference type="WBParaSite" id="Hba_17096">
    <property type="protein sequence ID" value="Hba_17096"/>
    <property type="gene ID" value="Hba_17096"/>
</dbReference>
<feature type="transmembrane region" description="Helical" evidence="8">
    <location>
        <begin position="148"/>
        <end position="170"/>
    </location>
</feature>
<accession>A0A1I7XHD6</accession>
<keyword evidence="5" id="KW-0256">Endoplasmic reticulum</keyword>
<organism evidence="9 10">
    <name type="scientific">Heterorhabditis bacteriophora</name>
    <name type="common">Entomopathogenic nematode worm</name>
    <dbReference type="NCBI Taxonomy" id="37862"/>
    <lineage>
        <taxon>Eukaryota</taxon>
        <taxon>Metazoa</taxon>
        <taxon>Ecdysozoa</taxon>
        <taxon>Nematoda</taxon>
        <taxon>Chromadorea</taxon>
        <taxon>Rhabditida</taxon>
        <taxon>Rhabditina</taxon>
        <taxon>Rhabditomorpha</taxon>
        <taxon>Strongyloidea</taxon>
        <taxon>Heterorhabditidae</taxon>
        <taxon>Heterorhabditis</taxon>
    </lineage>
</organism>
<evidence type="ECO:0000256" key="1">
    <source>
        <dbReference type="ARBA" id="ARBA00004477"/>
    </source>
</evidence>
<comment type="similarity">
    <text evidence="2">Belongs to the peptidase A22B family.</text>
</comment>
<comment type="subcellular location">
    <subcellularLocation>
        <location evidence="1">Endoplasmic reticulum membrane</location>
        <topology evidence="1">Multi-pass membrane protein</topology>
    </subcellularLocation>
</comment>
<protein>
    <submittedName>
        <fullName evidence="10">Minor histocompatibility antigen H13</fullName>
    </submittedName>
</protein>
<feature type="transmembrane region" description="Helical" evidence="8">
    <location>
        <begin position="34"/>
        <end position="53"/>
    </location>
</feature>
<keyword evidence="3 8" id="KW-0812">Transmembrane</keyword>
<evidence type="ECO:0000256" key="7">
    <source>
        <dbReference type="ARBA" id="ARBA00023136"/>
    </source>
</evidence>
<keyword evidence="4" id="KW-0378">Hydrolase</keyword>
<evidence type="ECO:0000256" key="8">
    <source>
        <dbReference type="SAM" id="Phobius"/>
    </source>
</evidence>
<keyword evidence="9" id="KW-1185">Reference proteome</keyword>
<dbReference type="PANTHER" id="PTHR12174">
    <property type="entry name" value="SIGNAL PEPTIDE PEPTIDASE"/>
    <property type="match status" value="1"/>
</dbReference>
<dbReference type="GO" id="GO:0006465">
    <property type="term" value="P:signal peptide processing"/>
    <property type="evidence" value="ECO:0007669"/>
    <property type="project" value="TreeGrafter"/>
</dbReference>
<dbReference type="GO" id="GO:0098554">
    <property type="term" value="C:cytoplasmic side of endoplasmic reticulum membrane"/>
    <property type="evidence" value="ECO:0007669"/>
    <property type="project" value="TreeGrafter"/>
</dbReference>
<keyword evidence="7 8" id="KW-0472">Membrane</keyword>
<evidence type="ECO:0000256" key="2">
    <source>
        <dbReference type="ARBA" id="ARBA00006859"/>
    </source>
</evidence>
<sequence>MVDTPAVQPLIDSINATANTTFTFEEQATASCSLYAMSLLCIVVGGIRSADFVRKQMSKKRLLEVSITLAEAKKFPFTASMVLFGLYIFFKPDGREWLISLGATYLPEKYSMFVNKTLAQSEGPGFLTRLGERLPTDMAILNIKHSNAFLGCVALATILKPLFSFVLRLLPIGDRRPRVNIPYLLSVKKGKNEMDEGDIVDAKKDNIEYLLKVEVDTHDVVAIAFCLSVAISHIYKRHWITNNIIGIAFSIYGIENLHLSSFKAGSLLLVGLFIYDVFWVFATDVMTSVAKGIDAPILLQFPQDIFRNGWKDATKYSMLGLGDIVIPGIYIALLRRFDQRIGENKEGKKGQLNKGRRFYFQVTVIAYALGLLITMVVMHHFKAAQPALLYLVKLWNYNEEHLIEKKDEKISSTKKNN</sequence>
<name>A0A1I7XHD6_HETBA</name>
<evidence type="ECO:0000256" key="6">
    <source>
        <dbReference type="ARBA" id="ARBA00022989"/>
    </source>
</evidence>